<proteinExistence type="predicted"/>
<protein>
    <submittedName>
        <fullName evidence="1">Uncharacterized protein (DUF885 family)</fullName>
    </submittedName>
</protein>
<dbReference type="InterPro" id="IPR010281">
    <property type="entry name" value="DUF885"/>
</dbReference>
<dbReference type="AlphaFoldDB" id="A0A7W9KBH0"/>
<dbReference type="Pfam" id="PF05960">
    <property type="entry name" value="DUF885"/>
    <property type="match status" value="1"/>
</dbReference>
<sequence>MSAVTEIADEFFDLLLDRFPIGASFMGVPGYDDRLTDFGRAAERRFADAVAALAARARAVPDEGLSHSDRITKRVIAHEAEVMTGQIEGRWLEFTVSDLLLTPVAGLLTSLSDVPVTDDFPKRLAAVPAALATIAQRQREGLADDLTPVAHLVQATIEYLDRHLSNVDTFVRSEACRPAMAW</sequence>
<keyword evidence="2" id="KW-1185">Reference proteome</keyword>
<reference evidence="1 2" key="1">
    <citation type="submission" date="2020-08" db="EMBL/GenBank/DDBJ databases">
        <title>Sequencing the genomes of 1000 actinobacteria strains.</title>
        <authorList>
            <person name="Klenk H.-P."/>
        </authorList>
    </citation>
    <scope>NUCLEOTIDE SEQUENCE [LARGE SCALE GENOMIC DNA]</scope>
    <source>
        <strain evidence="1 2">DSM 43851</strain>
    </source>
</reference>
<organism evidence="1 2">
    <name type="scientific">Kutzneria kofuensis</name>
    <dbReference type="NCBI Taxonomy" id="103725"/>
    <lineage>
        <taxon>Bacteria</taxon>
        <taxon>Bacillati</taxon>
        <taxon>Actinomycetota</taxon>
        <taxon>Actinomycetes</taxon>
        <taxon>Pseudonocardiales</taxon>
        <taxon>Pseudonocardiaceae</taxon>
        <taxon>Kutzneria</taxon>
    </lineage>
</organism>
<comment type="caution">
    <text evidence="1">The sequence shown here is derived from an EMBL/GenBank/DDBJ whole genome shotgun (WGS) entry which is preliminary data.</text>
</comment>
<accession>A0A7W9KBH0</accession>
<dbReference type="RefSeq" id="WP_184858358.1">
    <property type="nucleotide sequence ID" value="NZ_BAAAWY010000002.1"/>
</dbReference>
<dbReference type="EMBL" id="JACHIR010000001">
    <property type="protein sequence ID" value="MBB5889471.1"/>
    <property type="molecule type" value="Genomic_DNA"/>
</dbReference>
<evidence type="ECO:0000313" key="1">
    <source>
        <dbReference type="EMBL" id="MBB5889471.1"/>
    </source>
</evidence>
<dbReference type="Proteomes" id="UP000585638">
    <property type="component" value="Unassembled WGS sequence"/>
</dbReference>
<evidence type="ECO:0000313" key="2">
    <source>
        <dbReference type="Proteomes" id="UP000585638"/>
    </source>
</evidence>
<name>A0A7W9KBH0_9PSEU</name>
<gene>
    <name evidence="1" type="ORF">BJ998_000667</name>
</gene>